<dbReference type="InterPro" id="IPR026838">
    <property type="entry name" value="YheC/D"/>
</dbReference>
<dbReference type="RefSeq" id="WP_198160242.1">
    <property type="nucleotide sequence ID" value="NZ_JARMAB010000006.1"/>
</dbReference>
<accession>A0ABU6MD20</accession>
<dbReference type="Gene3D" id="3.30.470.20">
    <property type="entry name" value="ATP-grasp fold, B domain"/>
    <property type="match status" value="1"/>
</dbReference>
<comment type="caution">
    <text evidence="1">The sequence shown here is derived from an EMBL/GenBank/DDBJ whole genome shotgun (WGS) entry which is preliminary data.</text>
</comment>
<name>A0ABU6MD20_9BACI</name>
<protein>
    <submittedName>
        <fullName evidence="1">YheC/YheD family protein</fullName>
    </submittedName>
</protein>
<sequence length="453" mass="51703">MAHQITVIPSSSNKGTSSFIAISEGLMKKLNISMSPGKKLILRAGTETAVVHLAPPSNETSNNIIWMNKACFQQLRLPYSSFSFQAAVKNDYLCIGPVIAILTEWKAFEEEAAHFGTLHTFCTELQEYIEQCGGFIYLTSMSLYPGEGYYFSTGKWQKGPVPRPDIIYNRIHSRIKEKTTVFKDLAKQWQADGIPYFNDRYLSKWEIHQIINKKENLHPFLPTTDIYTAPVLEEFLHQYQDVYLKPIHGSQGRNIIHIYRNGHNYHLEQTTFSNDSPLTFHSFSKLLLKIETWLQNKPYILQQGLPLASFNGRKVDFRLLCHKVNADNWKVTSSIARISGDHQFVSNLAQGGLLERPAKVLEDMFPKEKARQAQQLMSELALEAAAVLSERTDGLMAELGMDIGVDLNGSPFLIEINIKPSKLRDEPSPAIRPSVKAIYHYCENRWNERSYER</sequence>
<evidence type="ECO:0000313" key="1">
    <source>
        <dbReference type="EMBL" id="MED1202415.1"/>
    </source>
</evidence>
<dbReference type="Proteomes" id="UP001341444">
    <property type="component" value="Unassembled WGS sequence"/>
</dbReference>
<organism evidence="1 2">
    <name type="scientific">Heyndrickxia acidicola</name>
    <dbReference type="NCBI Taxonomy" id="209389"/>
    <lineage>
        <taxon>Bacteria</taxon>
        <taxon>Bacillati</taxon>
        <taxon>Bacillota</taxon>
        <taxon>Bacilli</taxon>
        <taxon>Bacillales</taxon>
        <taxon>Bacillaceae</taxon>
        <taxon>Heyndrickxia</taxon>
    </lineage>
</organism>
<proteinExistence type="predicted"/>
<keyword evidence="2" id="KW-1185">Reference proteome</keyword>
<evidence type="ECO:0000313" key="2">
    <source>
        <dbReference type="Proteomes" id="UP001341444"/>
    </source>
</evidence>
<reference evidence="1 2" key="1">
    <citation type="submission" date="2023-03" db="EMBL/GenBank/DDBJ databases">
        <title>Bacillus Genome Sequencing.</title>
        <authorList>
            <person name="Dunlap C."/>
        </authorList>
    </citation>
    <scope>NUCLEOTIDE SEQUENCE [LARGE SCALE GENOMIC DNA]</scope>
    <source>
        <strain evidence="1 2">B-23453</strain>
    </source>
</reference>
<dbReference type="EMBL" id="JARMAB010000006">
    <property type="protein sequence ID" value="MED1202415.1"/>
    <property type="molecule type" value="Genomic_DNA"/>
</dbReference>
<gene>
    <name evidence="1" type="ORF">P4T90_04830</name>
</gene>
<dbReference type="Pfam" id="PF14398">
    <property type="entry name" value="ATPgrasp_YheCD"/>
    <property type="match status" value="1"/>
</dbReference>
<dbReference type="SUPFAM" id="SSF56059">
    <property type="entry name" value="Glutathione synthetase ATP-binding domain-like"/>
    <property type="match status" value="1"/>
</dbReference>